<comment type="caution">
    <text evidence="1">The sequence shown here is derived from an EMBL/GenBank/DDBJ whole genome shotgun (WGS) entry which is preliminary data.</text>
</comment>
<accession>A0ABS0JH13</accession>
<organism evidence="1 2">
    <name type="scientific">Micromonospora ureilytica</name>
    <dbReference type="NCBI Taxonomy" id="709868"/>
    <lineage>
        <taxon>Bacteria</taxon>
        <taxon>Bacillati</taxon>
        <taxon>Actinomycetota</taxon>
        <taxon>Actinomycetes</taxon>
        <taxon>Micromonosporales</taxon>
        <taxon>Micromonosporaceae</taxon>
        <taxon>Micromonospora</taxon>
    </lineage>
</organism>
<evidence type="ECO:0000313" key="2">
    <source>
        <dbReference type="Proteomes" id="UP000614915"/>
    </source>
</evidence>
<keyword evidence="2" id="KW-1185">Reference proteome</keyword>
<dbReference type="Proteomes" id="UP000614915">
    <property type="component" value="Unassembled WGS sequence"/>
</dbReference>
<reference evidence="1 2" key="1">
    <citation type="submission" date="2020-11" db="EMBL/GenBank/DDBJ databases">
        <title>Sequencing the genomes of 1000 actinobacteria strains.</title>
        <authorList>
            <person name="Klenk H.-P."/>
        </authorList>
    </citation>
    <scope>NUCLEOTIDE SEQUENCE [LARGE SCALE GENOMIC DNA]</scope>
    <source>
        <strain evidence="1 2">DSM 101692</strain>
    </source>
</reference>
<dbReference type="EMBL" id="JADOTX010000001">
    <property type="protein sequence ID" value="MBG6066351.1"/>
    <property type="molecule type" value="Genomic_DNA"/>
</dbReference>
<proteinExistence type="predicted"/>
<name>A0ABS0JH13_9ACTN</name>
<gene>
    <name evidence="1" type="ORF">IW248_002638</name>
</gene>
<evidence type="ECO:0000313" key="1">
    <source>
        <dbReference type="EMBL" id="MBG6066351.1"/>
    </source>
</evidence>
<dbReference type="RefSeq" id="WP_196927216.1">
    <property type="nucleotide sequence ID" value="NZ_JADOTX010000001.1"/>
</dbReference>
<protein>
    <submittedName>
        <fullName evidence="1">Uncharacterized protein</fullName>
    </submittedName>
</protein>
<sequence length="62" mass="6603">MGSADGAANLVQDLADVPDGGVVAAPTSNTTFTPFRLLWRRIRDANLHRMAATNPAAAQVRR</sequence>